<dbReference type="AlphaFoldDB" id="A0AAV1PPU3"/>
<feature type="compositionally biased region" description="Polar residues" evidence="5">
    <location>
        <begin position="315"/>
        <end position="326"/>
    </location>
</feature>
<feature type="binding site" evidence="3">
    <location>
        <begin position="130"/>
        <end position="133"/>
    </location>
    <ligand>
        <name>GTP</name>
        <dbReference type="ChEBI" id="CHEBI:37565"/>
    </ligand>
</feature>
<dbReference type="SMART" id="SM00178">
    <property type="entry name" value="SAR"/>
    <property type="match status" value="1"/>
</dbReference>
<keyword evidence="4" id="KW-0460">Magnesium</keyword>
<dbReference type="CDD" id="cd04161">
    <property type="entry name" value="Arl2l1_Arl13_like"/>
    <property type="match status" value="1"/>
</dbReference>
<evidence type="ECO:0000256" key="4">
    <source>
        <dbReference type="PIRSR" id="PIRSR606689-2"/>
    </source>
</evidence>
<dbReference type="FunFam" id="3.40.50.300:FF:000415">
    <property type="entry name" value="ADP-ribosylation factor-like GTPase 13B"/>
    <property type="match status" value="1"/>
</dbReference>
<dbReference type="Gene3D" id="3.40.50.300">
    <property type="entry name" value="P-loop containing nucleotide triphosphate hydrolases"/>
    <property type="match status" value="1"/>
</dbReference>
<feature type="compositionally biased region" description="Basic and acidic residues" evidence="5">
    <location>
        <begin position="378"/>
        <end position="387"/>
    </location>
</feature>
<feature type="binding site" evidence="3">
    <location>
        <begin position="28"/>
        <end position="35"/>
    </location>
    <ligand>
        <name>GTP</name>
        <dbReference type="ChEBI" id="CHEBI:37565"/>
    </ligand>
</feature>
<protein>
    <submittedName>
        <fullName evidence="6">ADP-ribosylation factor-like protein 13B isoform X2</fullName>
    </submittedName>
</protein>
<keyword evidence="7" id="KW-1185">Reference proteome</keyword>
<evidence type="ECO:0000256" key="3">
    <source>
        <dbReference type="PIRSR" id="PIRSR606689-1"/>
    </source>
</evidence>
<keyword evidence="2 3" id="KW-0342">GTP-binding</keyword>
<feature type="binding site" evidence="3">
    <location>
        <position position="74"/>
    </location>
    <ligand>
        <name>GTP</name>
        <dbReference type="ChEBI" id="CHEBI:37565"/>
    </ligand>
</feature>
<dbReference type="EMBL" id="CAWUFR010000236">
    <property type="protein sequence ID" value="CAK6973706.1"/>
    <property type="molecule type" value="Genomic_DNA"/>
</dbReference>
<dbReference type="InterPro" id="IPR006689">
    <property type="entry name" value="Small_GTPase_ARF/SAR"/>
</dbReference>
<feature type="binding site" evidence="4">
    <location>
        <position position="52"/>
    </location>
    <ligand>
        <name>Mg(2+)</name>
        <dbReference type="ChEBI" id="CHEBI:18420"/>
    </ligand>
</feature>
<dbReference type="GO" id="GO:0097730">
    <property type="term" value="C:non-motile cilium"/>
    <property type="evidence" value="ECO:0007669"/>
    <property type="project" value="TreeGrafter"/>
</dbReference>
<feature type="compositionally biased region" description="Basic and acidic residues" evidence="5">
    <location>
        <begin position="269"/>
        <end position="284"/>
    </location>
</feature>
<dbReference type="PROSITE" id="PS51417">
    <property type="entry name" value="ARF"/>
    <property type="match status" value="1"/>
</dbReference>
<evidence type="ECO:0000256" key="5">
    <source>
        <dbReference type="SAM" id="MobiDB-lite"/>
    </source>
</evidence>
<keyword evidence="1 3" id="KW-0547">Nucleotide-binding</keyword>
<reference evidence="6 7" key="1">
    <citation type="submission" date="2024-01" db="EMBL/GenBank/DDBJ databases">
        <authorList>
            <person name="Alioto T."/>
            <person name="Alioto T."/>
            <person name="Gomez Garrido J."/>
        </authorList>
    </citation>
    <scope>NUCLEOTIDE SEQUENCE [LARGE SCALE GENOMIC DNA]</scope>
</reference>
<proteinExistence type="predicted"/>
<feature type="compositionally biased region" description="Acidic residues" evidence="5">
    <location>
        <begin position="295"/>
        <end position="310"/>
    </location>
</feature>
<dbReference type="GO" id="GO:1905515">
    <property type="term" value="P:non-motile cilium assembly"/>
    <property type="evidence" value="ECO:0007669"/>
    <property type="project" value="TreeGrafter"/>
</dbReference>
<dbReference type="GO" id="GO:0031514">
    <property type="term" value="C:motile cilium"/>
    <property type="evidence" value="ECO:0007669"/>
    <property type="project" value="TreeGrafter"/>
</dbReference>
<dbReference type="SUPFAM" id="SSF52540">
    <property type="entry name" value="P-loop containing nucleoside triphosphate hydrolases"/>
    <property type="match status" value="1"/>
</dbReference>
<dbReference type="SMART" id="SM00177">
    <property type="entry name" value="ARF"/>
    <property type="match status" value="1"/>
</dbReference>
<feature type="compositionally biased region" description="Pro residues" evidence="5">
    <location>
        <begin position="355"/>
        <end position="373"/>
    </location>
</feature>
<feature type="compositionally biased region" description="Basic residues" evidence="5">
    <location>
        <begin position="330"/>
        <end position="342"/>
    </location>
</feature>
<sequence length="387" mass="44070">MFSLMANCCNWLKRWREPARKVTLVMVGLDNAGKTATVRGIQGDNPQDVAPTVGFSKVDLKQGKFEVTIFDLGGGKRIRGIWKNYYSESHGVVFVVDSSDVQRIQETRETMAEVLQHPRIAGKPVLVLANKQDQEGALAEADIIENLSLEKLVNENKCLCQIEPCSAVLGYGKKVDKSIKKGLNWLLSNIAKDYEAITERVQKDTAEQQAQEEQDKKERAERVRRIREERERQEREEAEREGRQIQEEEPDDDNMPSPFQPIGNVVSENEDKEKERKRQKEPQEGRTNSSKADADQEEEEYEEDNDEEPDDTRQTPENASSGTTGEQSKKKTRKLHLKRKHRVDPLRTEDAPAESPTPPPPPDFFKKPLPPVANRPRPNGDTHDIIL</sequence>
<evidence type="ECO:0000313" key="7">
    <source>
        <dbReference type="Proteomes" id="UP001314229"/>
    </source>
</evidence>
<dbReference type="NCBIfam" id="TIGR00231">
    <property type="entry name" value="small_GTP"/>
    <property type="match status" value="1"/>
</dbReference>
<organism evidence="6 7">
    <name type="scientific">Scomber scombrus</name>
    <name type="common">Atlantic mackerel</name>
    <name type="synonym">Scomber vernalis</name>
    <dbReference type="NCBI Taxonomy" id="13677"/>
    <lineage>
        <taxon>Eukaryota</taxon>
        <taxon>Metazoa</taxon>
        <taxon>Chordata</taxon>
        <taxon>Craniata</taxon>
        <taxon>Vertebrata</taxon>
        <taxon>Euteleostomi</taxon>
        <taxon>Actinopterygii</taxon>
        <taxon>Neopterygii</taxon>
        <taxon>Teleostei</taxon>
        <taxon>Neoteleostei</taxon>
        <taxon>Acanthomorphata</taxon>
        <taxon>Pelagiaria</taxon>
        <taxon>Scombriformes</taxon>
        <taxon>Scombridae</taxon>
        <taxon>Scomber</taxon>
    </lineage>
</organism>
<name>A0AAV1PPU3_SCOSC</name>
<dbReference type="Proteomes" id="UP001314229">
    <property type="component" value="Unassembled WGS sequence"/>
</dbReference>
<dbReference type="GO" id="GO:0005525">
    <property type="term" value="F:GTP binding"/>
    <property type="evidence" value="ECO:0007669"/>
    <property type="project" value="UniProtKB-KW"/>
</dbReference>
<dbReference type="PANTHER" id="PTHR46090">
    <property type="entry name" value="ADP-RIBOSYLATION FACTOR-LIKE PROTEIN 13B"/>
    <property type="match status" value="1"/>
</dbReference>
<dbReference type="InterPro" id="IPR005225">
    <property type="entry name" value="Small_GTP-bd"/>
</dbReference>
<dbReference type="GO" id="GO:0003924">
    <property type="term" value="F:GTPase activity"/>
    <property type="evidence" value="ECO:0007669"/>
    <property type="project" value="InterPro"/>
</dbReference>
<accession>A0AAV1PPU3</accession>
<evidence type="ECO:0000256" key="2">
    <source>
        <dbReference type="ARBA" id="ARBA00023134"/>
    </source>
</evidence>
<keyword evidence="4" id="KW-0479">Metal-binding</keyword>
<dbReference type="Pfam" id="PF00025">
    <property type="entry name" value="Arf"/>
    <property type="match status" value="1"/>
</dbReference>
<gene>
    <name evidence="6" type="ORF">FSCOSCO3_A021535</name>
</gene>
<comment type="caution">
    <text evidence="6">The sequence shown here is derived from an EMBL/GenBank/DDBJ whole genome shotgun (WGS) entry which is preliminary data.</text>
</comment>
<dbReference type="GO" id="GO:0060170">
    <property type="term" value="C:ciliary membrane"/>
    <property type="evidence" value="ECO:0007669"/>
    <property type="project" value="TreeGrafter"/>
</dbReference>
<dbReference type="InterPro" id="IPR027417">
    <property type="entry name" value="P-loop_NTPase"/>
</dbReference>
<dbReference type="GO" id="GO:0046872">
    <property type="term" value="F:metal ion binding"/>
    <property type="evidence" value="ECO:0007669"/>
    <property type="project" value="UniProtKB-KW"/>
</dbReference>
<feature type="region of interest" description="Disordered" evidence="5">
    <location>
        <begin position="228"/>
        <end position="387"/>
    </location>
</feature>
<dbReference type="GO" id="GO:0097500">
    <property type="term" value="P:receptor localization to non-motile cilium"/>
    <property type="evidence" value="ECO:0007669"/>
    <property type="project" value="TreeGrafter"/>
</dbReference>
<dbReference type="PRINTS" id="PR00328">
    <property type="entry name" value="SAR1GTPBP"/>
</dbReference>
<feature type="binding site" evidence="4">
    <location>
        <position position="35"/>
    </location>
    <ligand>
        <name>Mg(2+)</name>
        <dbReference type="ChEBI" id="CHEBI:18420"/>
    </ligand>
</feature>
<evidence type="ECO:0000256" key="1">
    <source>
        <dbReference type="ARBA" id="ARBA00022741"/>
    </source>
</evidence>
<feature type="compositionally biased region" description="Basic and acidic residues" evidence="5">
    <location>
        <begin position="228"/>
        <end position="246"/>
    </location>
</feature>
<dbReference type="InterPro" id="IPR051995">
    <property type="entry name" value="Ciliary_GTPase"/>
</dbReference>
<evidence type="ECO:0000313" key="6">
    <source>
        <dbReference type="EMBL" id="CAK6973706.1"/>
    </source>
</evidence>
<dbReference type="PANTHER" id="PTHR46090:SF3">
    <property type="entry name" value="ADP-RIBOSYLATION FACTOR-LIKE PROTEIN 13B"/>
    <property type="match status" value="1"/>
</dbReference>